<gene>
    <name evidence="1" type="ORF">OS493_031007</name>
</gene>
<organism evidence="1 2">
    <name type="scientific">Desmophyllum pertusum</name>
    <dbReference type="NCBI Taxonomy" id="174260"/>
    <lineage>
        <taxon>Eukaryota</taxon>
        <taxon>Metazoa</taxon>
        <taxon>Cnidaria</taxon>
        <taxon>Anthozoa</taxon>
        <taxon>Hexacorallia</taxon>
        <taxon>Scleractinia</taxon>
        <taxon>Caryophylliina</taxon>
        <taxon>Caryophylliidae</taxon>
        <taxon>Desmophyllum</taxon>
    </lineage>
</organism>
<comment type="caution">
    <text evidence="1">The sequence shown here is derived from an EMBL/GenBank/DDBJ whole genome shotgun (WGS) entry which is preliminary data.</text>
</comment>
<proteinExistence type="predicted"/>
<protein>
    <submittedName>
        <fullName evidence="1">Uncharacterized protein</fullName>
    </submittedName>
</protein>
<dbReference type="AlphaFoldDB" id="A0A9W9ZBL8"/>
<dbReference type="Proteomes" id="UP001163046">
    <property type="component" value="Unassembled WGS sequence"/>
</dbReference>
<evidence type="ECO:0000313" key="2">
    <source>
        <dbReference type="Proteomes" id="UP001163046"/>
    </source>
</evidence>
<reference evidence="1" key="1">
    <citation type="submission" date="2023-01" db="EMBL/GenBank/DDBJ databases">
        <title>Genome assembly of the deep-sea coral Lophelia pertusa.</title>
        <authorList>
            <person name="Herrera S."/>
            <person name="Cordes E."/>
        </authorList>
    </citation>
    <scope>NUCLEOTIDE SEQUENCE</scope>
    <source>
        <strain evidence="1">USNM1676648</strain>
        <tissue evidence="1">Polyp</tissue>
    </source>
</reference>
<name>A0A9W9ZBL8_9CNID</name>
<dbReference type="EMBL" id="MU826384">
    <property type="protein sequence ID" value="KAJ7377049.1"/>
    <property type="molecule type" value="Genomic_DNA"/>
</dbReference>
<keyword evidence="2" id="KW-1185">Reference proteome</keyword>
<sequence length="195" mass="22137">MVAKSQYHDIPSSVLSDVSKLVRGGVKVVVYQVLGHFQFKFKITCRHCERRCSSIRQENVTAPPQEDVFCLLCLVSIVSICEASNFKFSLTRTADWQYEGRCIKYTLKMIIPESTQLKTKIKLPFNSTAILRLKEAKITYVSTQLSFTHNTTNLTSSANDGVIDIALFDFNTVTRATFENETYIKIEFRGSSDEP</sequence>
<evidence type="ECO:0000313" key="1">
    <source>
        <dbReference type="EMBL" id="KAJ7377049.1"/>
    </source>
</evidence>
<accession>A0A9W9ZBL8</accession>
<dbReference type="OrthoDB" id="5966355at2759"/>